<feature type="chain" id="PRO_5025532260" evidence="1">
    <location>
        <begin position="16"/>
        <end position="146"/>
    </location>
</feature>
<accession>A0A669PXJ2</accession>
<dbReference type="Ensembl" id="ENSPCLT00000017737.1">
    <property type="protein sequence ID" value="ENSPCLP00000013342.1"/>
    <property type="gene ID" value="ENSPCLG00000010938.1"/>
</dbReference>
<sequence>MTISSLASLIQLVVAFFNLIYNISNSSVHTSVVQCFYSKTLQLSDLQCTYISQPSFSSNVICLSIRHFSCTRVHPAMRDKFLSRKGPQQKHTPKIPKLPILGNLESELNLCSIVAVIIDLDIYVSHSVNISEVSRMLFKHKMRSVL</sequence>
<feature type="signal peptide" evidence="1">
    <location>
        <begin position="1"/>
        <end position="15"/>
    </location>
</feature>
<proteinExistence type="predicted"/>
<dbReference type="AlphaFoldDB" id="A0A669PXJ2"/>
<reference evidence="2" key="2">
    <citation type="submission" date="2025-09" db="UniProtKB">
        <authorList>
            <consortium name="Ensembl"/>
        </authorList>
    </citation>
    <scope>IDENTIFICATION</scope>
</reference>
<dbReference type="Proteomes" id="UP000472261">
    <property type="component" value="Unplaced"/>
</dbReference>
<keyword evidence="1" id="KW-0732">Signal</keyword>
<evidence type="ECO:0000313" key="3">
    <source>
        <dbReference type="Proteomes" id="UP000472261"/>
    </source>
</evidence>
<evidence type="ECO:0000256" key="1">
    <source>
        <dbReference type="SAM" id="SignalP"/>
    </source>
</evidence>
<protein>
    <submittedName>
        <fullName evidence="2">Uncharacterized protein</fullName>
    </submittedName>
</protein>
<name>A0A669PXJ2_PHACC</name>
<evidence type="ECO:0000313" key="2">
    <source>
        <dbReference type="Ensembl" id="ENSPCLP00000013342.1"/>
    </source>
</evidence>
<reference evidence="2" key="1">
    <citation type="submission" date="2025-08" db="UniProtKB">
        <authorList>
            <consortium name="Ensembl"/>
        </authorList>
    </citation>
    <scope>IDENTIFICATION</scope>
</reference>
<organism evidence="2 3">
    <name type="scientific">Phasianus colchicus</name>
    <name type="common">Common pheasant</name>
    <dbReference type="NCBI Taxonomy" id="9054"/>
    <lineage>
        <taxon>Eukaryota</taxon>
        <taxon>Metazoa</taxon>
        <taxon>Chordata</taxon>
        <taxon>Craniata</taxon>
        <taxon>Vertebrata</taxon>
        <taxon>Euteleostomi</taxon>
        <taxon>Archelosauria</taxon>
        <taxon>Archosauria</taxon>
        <taxon>Dinosauria</taxon>
        <taxon>Saurischia</taxon>
        <taxon>Theropoda</taxon>
        <taxon>Coelurosauria</taxon>
        <taxon>Aves</taxon>
        <taxon>Neognathae</taxon>
        <taxon>Galloanserae</taxon>
        <taxon>Galliformes</taxon>
        <taxon>Phasianidae</taxon>
        <taxon>Phasianinae</taxon>
        <taxon>Phasianus</taxon>
    </lineage>
</organism>
<keyword evidence="3" id="KW-1185">Reference proteome</keyword>